<organism evidence="2 3">
    <name type="scientific">Dactylosporangium aurantiacum</name>
    <dbReference type="NCBI Taxonomy" id="35754"/>
    <lineage>
        <taxon>Bacteria</taxon>
        <taxon>Bacillati</taxon>
        <taxon>Actinomycetota</taxon>
        <taxon>Actinomycetes</taxon>
        <taxon>Micromonosporales</taxon>
        <taxon>Micromonosporaceae</taxon>
        <taxon>Dactylosporangium</taxon>
    </lineage>
</organism>
<feature type="region of interest" description="Disordered" evidence="1">
    <location>
        <begin position="83"/>
        <end position="118"/>
    </location>
</feature>
<reference evidence="2" key="1">
    <citation type="submission" date="2021-04" db="EMBL/GenBank/DDBJ databases">
        <title>Dactylosporangium aurantiacum NRRL B-8018 full assembly.</title>
        <authorList>
            <person name="Hartkoorn R.C."/>
            <person name="Beaudoing E."/>
            <person name="Hot D."/>
        </authorList>
    </citation>
    <scope>NUCLEOTIDE SEQUENCE</scope>
    <source>
        <strain evidence="2">NRRL B-8018</strain>
    </source>
</reference>
<dbReference type="KEGG" id="daur:Daura_19160"/>
<feature type="region of interest" description="Disordered" evidence="1">
    <location>
        <begin position="23"/>
        <end position="57"/>
    </location>
</feature>
<dbReference type="AlphaFoldDB" id="A0A9Q9IRK5"/>
<dbReference type="EMBL" id="CP073767">
    <property type="protein sequence ID" value="UWZ58095.1"/>
    <property type="molecule type" value="Genomic_DNA"/>
</dbReference>
<protein>
    <submittedName>
        <fullName evidence="2">Uncharacterized protein</fullName>
    </submittedName>
</protein>
<sequence length="118" mass="11454">MTSPPGLRGARRRAPTRRWCTIAGGRPAAGVNDGATRPATVLTGSPRSGRRDTASVYRPAPAAAVHVNAGPMTPVAPGAGAVGTGTAGGASTGAGPADRSVARAGPAPLPPPGQTSRT</sequence>
<evidence type="ECO:0000313" key="3">
    <source>
        <dbReference type="Proteomes" id="UP001058003"/>
    </source>
</evidence>
<dbReference type="RefSeq" id="WP_156090182.1">
    <property type="nucleotide sequence ID" value="NZ_CP073767.1"/>
</dbReference>
<dbReference type="Proteomes" id="UP001058003">
    <property type="component" value="Chromosome"/>
</dbReference>
<name>A0A9Q9IRK5_9ACTN</name>
<feature type="compositionally biased region" description="Gly residues" evidence="1">
    <location>
        <begin position="83"/>
        <end position="92"/>
    </location>
</feature>
<keyword evidence="3" id="KW-1185">Reference proteome</keyword>
<evidence type="ECO:0000256" key="1">
    <source>
        <dbReference type="SAM" id="MobiDB-lite"/>
    </source>
</evidence>
<gene>
    <name evidence="2" type="ORF">Daura_19160</name>
</gene>
<accession>A0A9Q9IRK5</accession>
<feature type="compositionally biased region" description="Pro residues" evidence="1">
    <location>
        <begin position="107"/>
        <end position="118"/>
    </location>
</feature>
<evidence type="ECO:0000313" key="2">
    <source>
        <dbReference type="EMBL" id="UWZ58095.1"/>
    </source>
</evidence>
<proteinExistence type="predicted"/>